<dbReference type="InterPro" id="IPR002350">
    <property type="entry name" value="Kazal_dom"/>
</dbReference>
<feature type="domain" description="Kazal-like" evidence="6">
    <location>
        <begin position="158"/>
        <end position="209"/>
    </location>
</feature>
<evidence type="ECO:0000313" key="8">
    <source>
        <dbReference type="Proteomes" id="UP001165083"/>
    </source>
</evidence>
<comment type="caution">
    <text evidence="7">The sequence shown here is derived from an EMBL/GenBank/DDBJ whole genome shotgun (WGS) entry which is preliminary data.</text>
</comment>
<dbReference type="CDD" id="cd00104">
    <property type="entry name" value="KAZAL_FS"/>
    <property type="match status" value="4"/>
</dbReference>
<dbReference type="Gene3D" id="3.30.60.30">
    <property type="match status" value="4"/>
</dbReference>
<dbReference type="InterPro" id="IPR050653">
    <property type="entry name" value="Prot_Inhib_GrowthFact_Antg"/>
</dbReference>
<dbReference type="SUPFAM" id="SSF100895">
    <property type="entry name" value="Kazal-type serine protease inhibitors"/>
    <property type="match status" value="4"/>
</dbReference>
<dbReference type="AlphaFoldDB" id="A0A9W7D7R2"/>
<dbReference type="PANTHER" id="PTHR10913">
    <property type="entry name" value="FOLLISTATIN-RELATED"/>
    <property type="match status" value="1"/>
</dbReference>
<evidence type="ECO:0000256" key="3">
    <source>
        <dbReference type="ARBA" id="ARBA00023157"/>
    </source>
</evidence>
<gene>
    <name evidence="7" type="ORF">Plil01_001783100</name>
</gene>
<evidence type="ECO:0000256" key="1">
    <source>
        <dbReference type="ARBA" id="ARBA00022690"/>
    </source>
</evidence>
<evidence type="ECO:0000256" key="4">
    <source>
        <dbReference type="SAM" id="MobiDB-lite"/>
    </source>
</evidence>
<evidence type="ECO:0000256" key="2">
    <source>
        <dbReference type="ARBA" id="ARBA00022900"/>
    </source>
</evidence>
<organism evidence="7 8">
    <name type="scientific">Phytophthora lilii</name>
    <dbReference type="NCBI Taxonomy" id="2077276"/>
    <lineage>
        <taxon>Eukaryota</taxon>
        <taxon>Sar</taxon>
        <taxon>Stramenopiles</taxon>
        <taxon>Oomycota</taxon>
        <taxon>Peronosporomycetes</taxon>
        <taxon>Peronosporales</taxon>
        <taxon>Peronosporaceae</taxon>
        <taxon>Phytophthora</taxon>
    </lineage>
</organism>
<dbReference type="OrthoDB" id="343609at2759"/>
<evidence type="ECO:0000259" key="6">
    <source>
        <dbReference type="PROSITE" id="PS51465"/>
    </source>
</evidence>
<protein>
    <submittedName>
        <fullName evidence="7">Unnamed protein product</fullName>
    </submittedName>
</protein>
<feature type="region of interest" description="Disordered" evidence="4">
    <location>
        <begin position="214"/>
        <end position="244"/>
    </location>
</feature>
<evidence type="ECO:0000256" key="5">
    <source>
        <dbReference type="SAM" id="SignalP"/>
    </source>
</evidence>
<dbReference type="GO" id="GO:0005576">
    <property type="term" value="C:extracellular region"/>
    <property type="evidence" value="ECO:0007669"/>
    <property type="project" value="TreeGrafter"/>
</dbReference>
<feature type="chain" id="PRO_5040731927" evidence="5">
    <location>
        <begin position="20"/>
        <end position="296"/>
    </location>
</feature>
<dbReference type="EMBL" id="BSXW01012446">
    <property type="protein sequence ID" value="GMF65110.1"/>
    <property type="molecule type" value="Genomic_DNA"/>
</dbReference>
<feature type="domain" description="Kazal-like" evidence="6">
    <location>
        <begin position="99"/>
        <end position="151"/>
    </location>
</feature>
<keyword evidence="1" id="KW-0646">Protease inhibitor</keyword>
<keyword evidence="2" id="KW-0722">Serine protease inhibitor</keyword>
<sequence>MKFVALNMLAAIATTAVHAGYGGGVQQSTAASNDSDCSYACIDIYKPVCGSDGVTYPNKCYLSVADCESKDTITQISDGECSTGGSTSQISSNEASTDDSGSAACPEVCPTIYKPVCGSDGVTYANDCTLGIAQCKSGGAITKVSEGQCANASAPSSGSGSVSCPEVCIEIFKPVCGSDGVTYANSCFLGVANCKNPSITQVSDGACVAGEGSYGENDTSTSSSDDSSVDSDYSSTSSSSSSCPSICNTLYAPVCGSNGVTYGNECELEVASCNHPDLHITKVSDSACSSECKTKF</sequence>
<feature type="domain" description="Kazal-like" evidence="6">
    <location>
        <begin position="31"/>
        <end position="83"/>
    </location>
</feature>
<feature type="compositionally biased region" description="Low complexity" evidence="4">
    <location>
        <begin position="218"/>
        <end position="242"/>
    </location>
</feature>
<dbReference type="Proteomes" id="UP001165083">
    <property type="component" value="Unassembled WGS sequence"/>
</dbReference>
<feature type="signal peptide" evidence="5">
    <location>
        <begin position="1"/>
        <end position="19"/>
    </location>
</feature>
<accession>A0A9W7D7R2</accession>
<dbReference type="SMART" id="SM00280">
    <property type="entry name" value="KAZAL"/>
    <property type="match status" value="4"/>
</dbReference>
<keyword evidence="8" id="KW-1185">Reference proteome</keyword>
<evidence type="ECO:0000313" key="7">
    <source>
        <dbReference type="EMBL" id="GMF65110.1"/>
    </source>
</evidence>
<dbReference type="PANTHER" id="PTHR10913:SF45">
    <property type="entry name" value="FOLLISTATIN, ISOFORM A-RELATED"/>
    <property type="match status" value="1"/>
</dbReference>
<dbReference type="InterPro" id="IPR036058">
    <property type="entry name" value="Kazal_dom_sf"/>
</dbReference>
<dbReference type="Pfam" id="PF00050">
    <property type="entry name" value="Kazal_1"/>
    <property type="match status" value="4"/>
</dbReference>
<name>A0A9W7D7R2_9STRA</name>
<reference evidence="7" key="1">
    <citation type="submission" date="2023-04" db="EMBL/GenBank/DDBJ databases">
        <title>Phytophthora lilii NBRC 32176.</title>
        <authorList>
            <person name="Ichikawa N."/>
            <person name="Sato H."/>
            <person name="Tonouchi N."/>
        </authorList>
    </citation>
    <scope>NUCLEOTIDE SEQUENCE</scope>
    <source>
        <strain evidence="7">NBRC 32176</strain>
    </source>
</reference>
<feature type="domain" description="Kazal-like" evidence="6">
    <location>
        <begin position="237"/>
        <end position="290"/>
    </location>
</feature>
<feature type="compositionally biased region" description="Polar residues" evidence="4">
    <location>
        <begin position="83"/>
        <end position="100"/>
    </location>
</feature>
<proteinExistence type="predicted"/>
<dbReference type="PROSITE" id="PS51465">
    <property type="entry name" value="KAZAL_2"/>
    <property type="match status" value="4"/>
</dbReference>
<keyword evidence="5" id="KW-0732">Signal</keyword>
<feature type="region of interest" description="Disordered" evidence="4">
    <location>
        <begin position="79"/>
        <end position="101"/>
    </location>
</feature>
<keyword evidence="3" id="KW-1015">Disulfide bond</keyword>